<dbReference type="InterPro" id="IPR008146">
    <property type="entry name" value="Gln_synth_cat_dom"/>
</dbReference>
<dbReference type="PROSITE" id="PS51987">
    <property type="entry name" value="GS_CATALYTIC"/>
    <property type="match status" value="1"/>
</dbReference>
<dbReference type="AlphaFoldDB" id="A0A9D1KU15"/>
<evidence type="ECO:0000313" key="5">
    <source>
        <dbReference type="EMBL" id="HIT98523.1"/>
    </source>
</evidence>
<reference evidence="5" key="1">
    <citation type="submission" date="2020-10" db="EMBL/GenBank/DDBJ databases">
        <authorList>
            <person name="Gilroy R."/>
        </authorList>
    </citation>
    <scope>NUCLEOTIDE SEQUENCE</scope>
    <source>
        <strain evidence="5">1383</strain>
    </source>
</reference>
<gene>
    <name evidence="5" type="ORF">IAC44_06785</name>
</gene>
<dbReference type="PANTHER" id="PTHR42974">
    <property type="entry name" value="GLUTAMINE SYNTHETASE"/>
    <property type="match status" value="1"/>
</dbReference>
<dbReference type="Pfam" id="PF12437">
    <property type="entry name" value="GSIII_N"/>
    <property type="match status" value="1"/>
</dbReference>
<organism evidence="5 6">
    <name type="scientific">Candidatus Merdimorpha stercoravium</name>
    <dbReference type="NCBI Taxonomy" id="2840863"/>
    <lineage>
        <taxon>Bacteria</taxon>
        <taxon>Pseudomonadati</taxon>
        <taxon>Bacteroidota</taxon>
        <taxon>Flavobacteriia</taxon>
        <taxon>Flavobacteriales</taxon>
        <taxon>Candidatus Merdimorpha</taxon>
    </lineage>
</organism>
<dbReference type="InterPro" id="IPR040577">
    <property type="entry name" value="Gln-synt_C"/>
</dbReference>
<sequence length="729" mass="82210">MAEFRINAVRECESHRPVAPEIESRRYSEIFGKNVFNEDAMRQYLSKDAFKAVMAAIESGARINRENAKQVASGMKQWAIDHGATHYSHWFQPLSGASAEKHDAFFEPIAGGRAMERFDGAQLIQQEPDASSFPNGGLRNTFEARGYTAWDPTSPAFVIGTTLCIPTVFVAYTGEALDNKTPLLRSISAVDAAATAVCQYFDKNVTKVISTLGAEQEYFLVDAALYHARPDLVLTGRTLFGQEPAKGQQMEDHYFGAIPSRVLEYLRDLEQECMKLGIPVKTRHNEVALNQFEIAPIYEEANIAVDHNMMLMEAMQRVSEKHNFKVLFHEKPFEGLNGSGKHNNWSLATDTGVNLLSPGKTPKSNLQFLTFFVNAIKAVHDHADLLRACIASASNDHRLGANEAPPAIISIFIGSQLSAVLAELEQVSSGKLSPEEKTELKLNVVGKIPEILLDNTDRNRTSPFAFTGNKFEFRAPGSSINCAMPMTVMNTIMASQLKKFKAEVDAMIEKGIKKDDAIFNVLRDYIKASSRILFEGDGYSDDWVREAEKRGLSNLKTTPEALDVLVSEKTERLFASTGVMKKSEVEARYEIELEKYQKTIQIEARVMGDIARNHIIPTAIAYQNRLLENVRGMREVFGEEYMEHAHSQVELIKTISDHIVIIKELVDEMIDERRRINKIADVRTKAREYAVNVKEKYFDKLRYHCDKLEIHIDDEVWPLVKYRELLFAH</sequence>
<dbReference type="GO" id="GO:0006542">
    <property type="term" value="P:glutamine biosynthetic process"/>
    <property type="evidence" value="ECO:0007669"/>
    <property type="project" value="InterPro"/>
</dbReference>
<evidence type="ECO:0000259" key="3">
    <source>
        <dbReference type="PROSITE" id="PS51986"/>
    </source>
</evidence>
<dbReference type="PANTHER" id="PTHR42974:SF1">
    <property type="entry name" value="TYPE-3 GLUTAMINE SYNTHETASE"/>
    <property type="match status" value="1"/>
</dbReference>
<reference evidence="5" key="2">
    <citation type="journal article" date="2021" name="PeerJ">
        <title>Extensive microbial diversity within the chicken gut microbiome revealed by metagenomics and culture.</title>
        <authorList>
            <person name="Gilroy R."/>
            <person name="Ravi A."/>
            <person name="Getino M."/>
            <person name="Pursley I."/>
            <person name="Horton D.L."/>
            <person name="Alikhan N.F."/>
            <person name="Baker D."/>
            <person name="Gharbi K."/>
            <person name="Hall N."/>
            <person name="Watson M."/>
            <person name="Adriaenssens E.M."/>
            <person name="Foster-Nyarko E."/>
            <person name="Jarju S."/>
            <person name="Secka A."/>
            <person name="Antonio M."/>
            <person name="Oren A."/>
            <person name="Chaudhuri R.R."/>
            <person name="La Ragione R."/>
            <person name="Hildebrand F."/>
            <person name="Pallen M.J."/>
        </authorList>
    </citation>
    <scope>NUCLEOTIDE SEQUENCE</scope>
    <source>
        <strain evidence="5">1383</strain>
    </source>
</reference>
<evidence type="ECO:0000313" key="6">
    <source>
        <dbReference type="Proteomes" id="UP000824161"/>
    </source>
</evidence>
<comment type="similarity">
    <text evidence="1 2">Belongs to the glutamine synthetase family.</text>
</comment>
<protein>
    <submittedName>
        <fullName evidence="5">Glutamine synthetase III</fullName>
    </submittedName>
</protein>
<dbReference type="InterPro" id="IPR022147">
    <property type="entry name" value="GSIII_N"/>
</dbReference>
<dbReference type="Pfam" id="PF18318">
    <property type="entry name" value="Gln-synt_C-ter"/>
    <property type="match status" value="1"/>
</dbReference>
<accession>A0A9D1KU15</accession>
<dbReference type="InterPro" id="IPR008147">
    <property type="entry name" value="Gln_synt_N"/>
</dbReference>
<dbReference type="EMBL" id="DVLY01000171">
    <property type="protein sequence ID" value="HIT98523.1"/>
    <property type="molecule type" value="Genomic_DNA"/>
</dbReference>
<comment type="caution">
    <text evidence="5">The sequence shown here is derived from an EMBL/GenBank/DDBJ whole genome shotgun (WGS) entry which is preliminary data.</text>
</comment>
<dbReference type="SMART" id="SM01230">
    <property type="entry name" value="Gln-synt_C"/>
    <property type="match status" value="1"/>
</dbReference>
<dbReference type="Proteomes" id="UP000824161">
    <property type="component" value="Unassembled WGS sequence"/>
</dbReference>
<dbReference type="InterPro" id="IPR052725">
    <property type="entry name" value="GS_Type-3"/>
</dbReference>
<dbReference type="SUPFAM" id="SSF55931">
    <property type="entry name" value="Glutamine synthetase/guanido kinase"/>
    <property type="match status" value="1"/>
</dbReference>
<dbReference type="GO" id="GO:0004356">
    <property type="term" value="F:glutamine synthetase activity"/>
    <property type="evidence" value="ECO:0007669"/>
    <property type="project" value="InterPro"/>
</dbReference>
<feature type="domain" description="GS beta-grasp" evidence="3">
    <location>
        <begin position="85"/>
        <end position="174"/>
    </location>
</feature>
<feature type="domain" description="GS catalytic" evidence="4">
    <location>
        <begin position="179"/>
        <end position="615"/>
    </location>
</feature>
<proteinExistence type="inferred from homology"/>
<dbReference type="PROSITE" id="PS00181">
    <property type="entry name" value="GLNA_ATP"/>
    <property type="match status" value="1"/>
</dbReference>
<dbReference type="PROSITE" id="PS51986">
    <property type="entry name" value="GS_BETA_GRASP"/>
    <property type="match status" value="1"/>
</dbReference>
<name>A0A9D1KU15_9FLAO</name>
<dbReference type="Gene3D" id="3.30.590.10">
    <property type="entry name" value="Glutamine synthetase/guanido kinase, catalytic domain"/>
    <property type="match status" value="1"/>
</dbReference>
<dbReference type="InterPro" id="IPR014746">
    <property type="entry name" value="Gln_synth/guanido_kin_cat_dom"/>
</dbReference>
<dbReference type="Pfam" id="PF00120">
    <property type="entry name" value="Gln-synt_C"/>
    <property type="match status" value="1"/>
</dbReference>
<dbReference type="InterPro" id="IPR027303">
    <property type="entry name" value="Gln_synth_gly_rich_site"/>
</dbReference>
<evidence type="ECO:0000256" key="2">
    <source>
        <dbReference type="RuleBase" id="RU000384"/>
    </source>
</evidence>
<dbReference type="Gene3D" id="1.20.120.1560">
    <property type="match status" value="1"/>
</dbReference>
<evidence type="ECO:0000256" key="1">
    <source>
        <dbReference type="PROSITE-ProRule" id="PRU01330"/>
    </source>
</evidence>
<evidence type="ECO:0000259" key="4">
    <source>
        <dbReference type="PROSITE" id="PS51987"/>
    </source>
</evidence>